<keyword evidence="3" id="KW-1185">Reference proteome</keyword>
<feature type="region of interest" description="Disordered" evidence="1">
    <location>
        <begin position="722"/>
        <end position="820"/>
    </location>
</feature>
<evidence type="ECO:0000313" key="2">
    <source>
        <dbReference type="EMBL" id="OJA11490.1"/>
    </source>
</evidence>
<gene>
    <name evidence="2" type="ORF">AZE42_07872</name>
</gene>
<feature type="compositionally biased region" description="Basic and acidic residues" evidence="1">
    <location>
        <begin position="207"/>
        <end position="216"/>
    </location>
</feature>
<dbReference type="OrthoDB" id="2507795at2759"/>
<feature type="region of interest" description="Disordered" evidence="1">
    <location>
        <begin position="533"/>
        <end position="553"/>
    </location>
</feature>
<feature type="compositionally biased region" description="Basic and acidic residues" evidence="1">
    <location>
        <begin position="453"/>
        <end position="494"/>
    </location>
</feature>
<feature type="region of interest" description="Disordered" evidence="1">
    <location>
        <begin position="447"/>
        <end position="506"/>
    </location>
</feature>
<feature type="compositionally biased region" description="Low complexity" evidence="1">
    <location>
        <begin position="775"/>
        <end position="789"/>
    </location>
</feature>
<dbReference type="Proteomes" id="UP000183567">
    <property type="component" value="Unassembled WGS sequence"/>
</dbReference>
<dbReference type="Pfam" id="PF10336">
    <property type="entry name" value="DUF2420"/>
    <property type="match status" value="1"/>
</dbReference>
<sequence length="820" mass="90276">MSASPFPEPLDTPMHDFAEFDVPMNSVSQDFYLELSMDHDGHHTAYTNQGGVEVDMETYDDGNVEYEMADETEDFNESHYHHESLDVEVYDASDAHPPHPIPPDSQSLPSLTANPEMPLLSSPTTFSEPFTPQLGTTSAHGVSLSHHPVENVLPLIEQPKLSAQQEQEDAPLAPFTLPLDRPSEFDPPHTHTADLTAANLNVSPTVDPHDVEKHPDLLVPETSNEAGSSVQPTQAESILQPQAEGHSETLRCSDVPSEDSAQVQGENPAEVHHEDVDDANDPHEISEGVYIDPPPGVFVSIGSSEVPEYCLFNQPPSERGSRSPSAGATESGRAVYSLLLQNRPTLYYEPLNCVFEALRQDDIIAKIPEALEGELVIDAYDLQLSVSEDNIYAHEISLHDMNVLHDGSDFAGPLRIHLRSATPRFILRYRLLQEQISRLDLAAGAVEESPEEGYDRAEQLDGAQEPDHDDKEAQHEASLRDGQKDVDETEDVHQPEVQPEQPQDEEAAAIDTTFTPQTVEDSAYHHVGGEASQVLEDEGDYEGTSAGTEYQEEAESVLGATAVHEAADTDATVPINDNSQFGGEETEYLDYVQPEEYDERYGEDFSEYDQTVGYGETVEQDASTAVDESQAVLPGSDLYEAETTPVPSAQLIDSTTAQRLESADSDPHELLEQRDRLPSYESLEKKISQHTNKVLIVDQQTDQHESILQLPTDESDSNFLAMLEREADSELDHSSSSSNAKPTENGALDEVWDEWDDELDADGEADEEWLDPGDSVSNESSVTLSSSSSGKRGHDEVDPEEGELETGTRQSSPDKRPRIH</sequence>
<reference evidence="2 3" key="1">
    <citation type="submission" date="2016-03" db="EMBL/GenBank/DDBJ databases">
        <title>Comparative genomics of the ectomycorrhizal sister species Rhizopogon vinicolor and Rhizopogon vesiculosus (Basidiomycota: Boletales) reveals a divergence of the mating type B locus.</title>
        <authorList>
            <person name="Mujic A.B."/>
            <person name="Kuo A."/>
            <person name="Tritt A."/>
            <person name="Lipzen A."/>
            <person name="Chen C."/>
            <person name="Johnson J."/>
            <person name="Sharma A."/>
            <person name="Barry K."/>
            <person name="Grigoriev I.V."/>
            <person name="Spatafora J.W."/>
        </authorList>
    </citation>
    <scope>NUCLEOTIDE SEQUENCE [LARGE SCALE GENOMIC DNA]</scope>
    <source>
        <strain evidence="2 3">AM-OR11-056</strain>
    </source>
</reference>
<feature type="compositionally biased region" description="Basic and acidic residues" evidence="1">
    <location>
        <begin position="661"/>
        <end position="677"/>
    </location>
</feature>
<organism evidence="2 3">
    <name type="scientific">Rhizopogon vesiculosus</name>
    <dbReference type="NCBI Taxonomy" id="180088"/>
    <lineage>
        <taxon>Eukaryota</taxon>
        <taxon>Fungi</taxon>
        <taxon>Dikarya</taxon>
        <taxon>Basidiomycota</taxon>
        <taxon>Agaricomycotina</taxon>
        <taxon>Agaricomycetes</taxon>
        <taxon>Agaricomycetidae</taxon>
        <taxon>Boletales</taxon>
        <taxon>Suillineae</taxon>
        <taxon>Rhizopogonaceae</taxon>
        <taxon>Rhizopogon</taxon>
    </lineage>
</organism>
<proteinExistence type="predicted"/>
<protein>
    <submittedName>
        <fullName evidence="2">Uncharacterized protein</fullName>
    </submittedName>
</protein>
<dbReference type="STRING" id="180088.A0A1J8QQ05"/>
<name>A0A1J8QQ05_9AGAM</name>
<feature type="compositionally biased region" description="Polar residues" evidence="1">
    <location>
        <begin position="221"/>
        <end position="240"/>
    </location>
</feature>
<comment type="caution">
    <text evidence="2">The sequence shown here is derived from an EMBL/GenBank/DDBJ whole genome shotgun (WGS) entry which is preliminary data.</text>
</comment>
<dbReference type="AlphaFoldDB" id="A0A1J8QQ05"/>
<evidence type="ECO:0000256" key="1">
    <source>
        <dbReference type="SAM" id="MobiDB-lite"/>
    </source>
</evidence>
<accession>A0A1J8QQ05</accession>
<feature type="compositionally biased region" description="Basic and acidic residues" evidence="1">
    <location>
        <begin position="723"/>
        <end position="733"/>
    </location>
</feature>
<dbReference type="EMBL" id="LVVM01005040">
    <property type="protein sequence ID" value="OJA11490.1"/>
    <property type="molecule type" value="Genomic_DNA"/>
</dbReference>
<feature type="region of interest" description="Disordered" evidence="1">
    <location>
        <begin position="657"/>
        <end position="677"/>
    </location>
</feature>
<feature type="region of interest" description="Disordered" evidence="1">
    <location>
        <begin position="92"/>
        <end position="112"/>
    </location>
</feature>
<feature type="compositionally biased region" description="Acidic residues" evidence="1">
    <location>
        <begin position="750"/>
        <end position="771"/>
    </location>
</feature>
<evidence type="ECO:0000313" key="3">
    <source>
        <dbReference type="Proteomes" id="UP000183567"/>
    </source>
</evidence>
<dbReference type="InterPro" id="IPR018822">
    <property type="entry name" value="UPF0646"/>
</dbReference>
<feature type="region of interest" description="Disordered" evidence="1">
    <location>
        <begin position="202"/>
        <end position="270"/>
    </location>
</feature>